<dbReference type="InterPro" id="IPR026533">
    <property type="entry name" value="NTPase/PRRC1"/>
</dbReference>
<dbReference type="PANTHER" id="PTHR34699">
    <property type="match status" value="1"/>
</dbReference>
<dbReference type="HAMAP" id="MF_00648">
    <property type="entry name" value="Non_canon_purine_NTPase_YjjX"/>
    <property type="match status" value="1"/>
</dbReference>
<keyword evidence="3 10" id="KW-0547">Nucleotide-binding</keyword>
<evidence type="ECO:0000256" key="10">
    <source>
        <dbReference type="HAMAP-Rule" id="MF_00648"/>
    </source>
</evidence>
<dbReference type="InterPro" id="IPR002786">
    <property type="entry name" value="Non_canon_purine_NTPase"/>
</dbReference>
<evidence type="ECO:0000256" key="7">
    <source>
        <dbReference type="ARBA" id="ARBA00023211"/>
    </source>
</evidence>
<keyword evidence="4 10" id="KW-0378">Hydrolase</keyword>
<evidence type="ECO:0000256" key="4">
    <source>
        <dbReference type="ARBA" id="ARBA00022801"/>
    </source>
</evidence>
<dbReference type="InterPro" id="IPR029001">
    <property type="entry name" value="ITPase-like_fam"/>
</dbReference>
<organism evidence="12 13">
    <name type="scientific">Deinococcus knuensis</name>
    <dbReference type="NCBI Taxonomy" id="1837380"/>
    <lineage>
        <taxon>Bacteria</taxon>
        <taxon>Thermotogati</taxon>
        <taxon>Deinococcota</taxon>
        <taxon>Deinococci</taxon>
        <taxon>Deinococcales</taxon>
        <taxon>Deinococcaceae</taxon>
        <taxon>Deinococcus</taxon>
    </lineage>
</organism>
<comment type="catalytic activity">
    <reaction evidence="8 10">
        <text>ITP + H2O = IDP + phosphate + H(+)</text>
        <dbReference type="Rhea" id="RHEA:28330"/>
        <dbReference type="ChEBI" id="CHEBI:15377"/>
        <dbReference type="ChEBI" id="CHEBI:15378"/>
        <dbReference type="ChEBI" id="CHEBI:43474"/>
        <dbReference type="ChEBI" id="CHEBI:58280"/>
        <dbReference type="ChEBI" id="CHEBI:61402"/>
        <dbReference type="EC" id="3.6.1.73"/>
    </reaction>
</comment>
<comment type="similarity">
    <text evidence="10">Belongs to the YjjX NTPase family.</text>
</comment>
<evidence type="ECO:0000256" key="5">
    <source>
        <dbReference type="ARBA" id="ARBA00022842"/>
    </source>
</evidence>
<evidence type="ECO:0000256" key="8">
    <source>
        <dbReference type="ARBA" id="ARBA00048174"/>
    </source>
</evidence>
<feature type="domain" description="Non-canonical purine NTP phosphatase/PRRC1" evidence="11">
    <location>
        <begin position="11"/>
        <end position="178"/>
    </location>
</feature>
<comment type="catalytic activity">
    <reaction evidence="9 10">
        <text>XTP + H2O = XDP + phosphate + H(+)</text>
        <dbReference type="Rhea" id="RHEA:28406"/>
        <dbReference type="ChEBI" id="CHEBI:15377"/>
        <dbReference type="ChEBI" id="CHEBI:15378"/>
        <dbReference type="ChEBI" id="CHEBI:43474"/>
        <dbReference type="ChEBI" id="CHEBI:59884"/>
        <dbReference type="ChEBI" id="CHEBI:61314"/>
        <dbReference type="EC" id="3.6.1.73"/>
    </reaction>
</comment>
<comment type="cofactor">
    <cofactor evidence="1">
        <name>Mn(2+)</name>
        <dbReference type="ChEBI" id="CHEBI:29035"/>
    </cofactor>
</comment>
<evidence type="ECO:0000259" key="11">
    <source>
        <dbReference type="Pfam" id="PF01931"/>
    </source>
</evidence>
<keyword evidence="2 10" id="KW-0479">Metal-binding</keyword>
<evidence type="ECO:0000313" key="12">
    <source>
        <dbReference type="EMBL" id="GGS24238.1"/>
    </source>
</evidence>
<dbReference type="EMBL" id="BMQO01000004">
    <property type="protein sequence ID" value="GGS24238.1"/>
    <property type="molecule type" value="Genomic_DNA"/>
</dbReference>
<sequence>MSVFVGSVFVGSLNPGKVQPVQEVFTALAADLGLPSGPVVQGVSVPSGVPDQPLGVEETALGATNRASAALAQPGALWGVGLEGGVRLDEGGRGWLFGVVAVAHASGVNVGRTAELPVPPAILPGVLAGRELGTLMDDLLGTRDLKRGVGTVGALTGGLVTRPDVWRQALALTLAPFLHPHLYPDGPSSGLSPHG</sequence>
<proteinExistence type="inferred from homology"/>
<reference evidence="13" key="1">
    <citation type="journal article" date="2019" name="Int. J. Syst. Evol. Microbiol.">
        <title>The Global Catalogue of Microorganisms (GCM) 10K type strain sequencing project: providing services to taxonomists for standard genome sequencing and annotation.</title>
        <authorList>
            <consortium name="The Broad Institute Genomics Platform"/>
            <consortium name="The Broad Institute Genome Sequencing Center for Infectious Disease"/>
            <person name="Wu L."/>
            <person name="Ma J."/>
        </authorList>
    </citation>
    <scope>NUCLEOTIDE SEQUENCE [LARGE SCALE GENOMIC DNA]</scope>
    <source>
        <strain evidence="13">JCM 31406</strain>
    </source>
</reference>
<evidence type="ECO:0000256" key="9">
    <source>
        <dbReference type="ARBA" id="ARBA00048781"/>
    </source>
</evidence>
<keyword evidence="7 10" id="KW-0464">Manganese</keyword>
<evidence type="ECO:0000256" key="1">
    <source>
        <dbReference type="ARBA" id="ARBA00001936"/>
    </source>
</evidence>
<dbReference type="Proteomes" id="UP000620633">
    <property type="component" value="Unassembled WGS sequence"/>
</dbReference>
<dbReference type="EC" id="3.6.1.73" evidence="10"/>
<dbReference type="PANTHER" id="PTHR34699:SF2">
    <property type="entry name" value="NON-CANONICAL PURINE NTP PHOSPHATASE_PRRC1 DOMAIN-CONTAINING PROTEIN"/>
    <property type="match status" value="1"/>
</dbReference>
<comment type="caution">
    <text evidence="12">The sequence shown here is derived from an EMBL/GenBank/DDBJ whole genome shotgun (WGS) entry which is preliminary data.</text>
</comment>
<evidence type="ECO:0000256" key="3">
    <source>
        <dbReference type="ARBA" id="ARBA00022741"/>
    </source>
</evidence>
<gene>
    <name evidence="12" type="ORF">GCM10008961_14770</name>
</gene>
<evidence type="ECO:0000313" key="13">
    <source>
        <dbReference type="Proteomes" id="UP000620633"/>
    </source>
</evidence>
<name>A0ABQ2SE22_9DEIO</name>
<dbReference type="InterPro" id="IPR050299">
    <property type="entry name" value="YjjX_NTPase"/>
</dbReference>
<accession>A0ABQ2SE22</accession>
<dbReference type="RefSeq" id="WP_229779244.1">
    <property type="nucleotide sequence ID" value="NZ_BMQO01000004.1"/>
</dbReference>
<keyword evidence="13" id="KW-1185">Reference proteome</keyword>
<evidence type="ECO:0000256" key="6">
    <source>
        <dbReference type="ARBA" id="ARBA00023080"/>
    </source>
</evidence>
<comment type="subunit">
    <text evidence="10">Homodimer.</text>
</comment>
<protein>
    <recommendedName>
        <fullName evidence="10">Probable inosine/xanthosine triphosphatase</fullName>
        <shortName evidence="10">ITPase/XTPase</shortName>
        <ecNumber evidence="10">3.6.1.73</ecNumber>
    </recommendedName>
    <alternativeName>
        <fullName evidence="10">Non-canonical purine NTP phosphatase</fullName>
    </alternativeName>
    <alternativeName>
        <fullName evidence="10">Non-standard purine NTP phosphatase</fullName>
    </alternativeName>
    <alternativeName>
        <fullName evidence="10">Nucleoside-triphosphate phosphatase</fullName>
        <shortName evidence="10">NTPase</shortName>
    </alternativeName>
</protein>
<keyword evidence="6 10" id="KW-0546">Nucleotide metabolism</keyword>
<keyword evidence="5 10" id="KW-0460">Magnesium</keyword>
<comment type="function">
    <text evidence="10">Phosphatase that hydrolyzes non-canonical purine nucleotides such as XTP and ITP to their respective diphosphate derivatives. Probably excludes non-canonical purines from DNA/RNA precursor pool, thus preventing their incorporation into DNA/RNA and avoiding chromosomal lesions.</text>
</comment>
<evidence type="ECO:0000256" key="2">
    <source>
        <dbReference type="ARBA" id="ARBA00022723"/>
    </source>
</evidence>
<dbReference type="Gene3D" id="3.90.950.10">
    <property type="match status" value="1"/>
</dbReference>
<comment type="cofactor">
    <cofactor evidence="10">
        <name>Mg(2+)</name>
        <dbReference type="ChEBI" id="CHEBI:18420"/>
    </cofactor>
    <cofactor evidence="10">
        <name>Mn(2+)</name>
        <dbReference type="ChEBI" id="CHEBI:29035"/>
    </cofactor>
    <text evidence="10">Binds 1 divalent metal cation per subunit; can use either Mg(2+) or Mn(2+).</text>
</comment>
<dbReference type="SUPFAM" id="SSF52972">
    <property type="entry name" value="ITPase-like"/>
    <property type="match status" value="1"/>
</dbReference>
<dbReference type="Pfam" id="PF01931">
    <property type="entry name" value="NTPase_I-T"/>
    <property type="match status" value="1"/>
</dbReference>
<comment type="caution">
    <text evidence="10">Lacks conserved residue(s) required for the propagation of feature annotation.</text>
</comment>